<accession>A0A6N4W3H7</accession>
<protein>
    <submittedName>
        <fullName evidence="3">Uncharacterized protein</fullName>
    </submittedName>
</protein>
<feature type="signal peptide" evidence="2">
    <location>
        <begin position="1"/>
        <end position="33"/>
    </location>
</feature>
<dbReference type="EMBL" id="AP022620">
    <property type="protein sequence ID" value="BBZ75245.1"/>
    <property type="molecule type" value="Genomic_DNA"/>
</dbReference>
<dbReference type="Proteomes" id="UP000467249">
    <property type="component" value="Chromosome"/>
</dbReference>
<evidence type="ECO:0000313" key="3">
    <source>
        <dbReference type="EMBL" id="BBZ75245.1"/>
    </source>
</evidence>
<feature type="region of interest" description="Disordered" evidence="1">
    <location>
        <begin position="26"/>
        <end position="95"/>
    </location>
</feature>
<keyword evidence="4" id="KW-1185">Reference proteome</keyword>
<evidence type="ECO:0000256" key="1">
    <source>
        <dbReference type="SAM" id="MobiDB-lite"/>
    </source>
</evidence>
<evidence type="ECO:0000256" key="2">
    <source>
        <dbReference type="SAM" id="SignalP"/>
    </source>
</evidence>
<proteinExistence type="predicted"/>
<feature type="compositionally biased region" description="Gly residues" evidence="1">
    <location>
        <begin position="49"/>
        <end position="63"/>
    </location>
</feature>
<feature type="compositionally biased region" description="Polar residues" evidence="1">
    <location>
        <begin position="82"/>
        <end position="95"/>
    </location>
</feature>
<sequence>MQHRRSRHITRLLAAALSAGALTLTAPAGPATAHPGHDHGSDSGSDSNSGGGSGGSAKAGGGKTSSSGNSGNGSKSVCADGTTRSASTPCDSAAR</sequence>
<keyword evidence="2" id="KW-0732">Signal</keyword>
<dbReference type="AlphaFoldDB" id="A0A6N4W3H7"/>
<name>A0A6N4W3H7_9MYCO</name>
<feature type="compositionally biased region" description="Low complexity" evidence="1">
    <location>
        <begin position="64"/>
        <end position="76"/>
    </location>
</feature>
<organism evidence="3 4">
    <name type="scientific">Mycolicibacterium anyangense</name>
    <dbReference type="NCBI Taxonomy" id="1431246"/>
    <lineage>
        <taxon>Bacteria</taxon>
        <taxon>Bacillati</taxon>
        <taxon>Actinomycetota</taxon>
        <taxon>Actinomycetes</taxon>
        <taxon>Mycobacteriales</taxon>
        <taxon>Mycobacteriaceae</taxon>
        <taxon>Mycolicibacterium</taxon>
    </lineage>
</organism>
<feature type="chain" id="PRO_5027016363" evidence="2">
    <location>
        <begin position="34"/>
        <end position="95"/>
    </location>
</feature>
<evidence type="ECO:0000313" key="4">
    <source>
        <dbReference type="Proteomes" id="UP000467249"/>
    </source>
</evidence>
<gene>
    <name evidence="3" type="ORF">MANY_05820</name>
</gene>
<reference evidence="3 4" key="1">
    <citation type="journal article" date="2019" name="Emerg. Microbes Infect.">
        <title>Comprehensive subspecies identification of 175 nontuberculous mycobacteria species based on 7547 genomic profiles.</title>
        <authorList>
            <person name="Matsumoto Y."/>
            <person name="Kinjo T."/>
            <person name="Motooka D."/>
            <person name="Nabeya D."/>
            <person name="Jung N."/>
            <person name="Uechi K."/>
            <person name="Horii T."/>
            <person name="Iida T."/>
            <person name="Fujita J."/>
            <person name="Nakamura S."/>
        </authorList>
    </citation>
    <scope>NUCLEOTIDE SEQUENCE [LARGE SCALE GENOMIC DNA]</scope>
    <source>
        <strain evidence="3 4">JCM 30275</strain>
    </source>
</reference>
<dbReference type="KEGG" id="many:MANY_05820"/>